<dbReference type="Proteomes" id="UP000645217">
    <property type="component" value="Unassembled WGS sequence"/>
</dbReference>
<feature type="region of interest" description="Disordered" evidence="1">
    <location>
        <begin position="75"/>
        <end position="99"/>
    </location>
</feature>
<evidence type="ECO:0000313" key="2">
    <source>
        <dbReference type="EMBL" id="GGL16126.1"/>
    </source>
</evidence>
<comment type="caution">
    <text evidence="2">The sequence shown here is derived from an EMBL/GenBank/DDBJ whole genome shotgun (WGS) entry which is preliminary data.</text>
</comment>
<evidence type="ECO:0000313" key="3">
    <source>
        <dbReference type="Proteomes" id="UP000645217"/>
    </source>
</evidence>
<feature type="region of interest" description="Disordered" evidence="1">
    <location>
        <begin position="1"/>
        <end position="46"/>
    </location>
</feature>
<reference evidence="2" key="2">
    <citation type="submission" date="2020-09" db="EMBL/GenBank/DDBJ databases">
        <authorList>
            <person name="Sun Q."/>
            <person name="Ohkuma M."/>
        </authorList>
    </citation>
    <scope>NUCLEOTIDE SEQUENCE</scope>
    <source>
        <strain evidence="2">JCM 13064</strain>
    </source>
</reference>
<dbReference type="EMBL" id="BMNT01000053">
    <property type="protein sequence ID" value="GGL16126.1"/>
    <property type="molecule type" value="Genomic_DNA"/>
</dbReference>
<sequence length="99" mass="10321">MDRATPPSRVPPPPAEVDTPPMVPLWPGQMLPSLTGDPRARTAVPSAPDDVVGTALTAVLLASAILAARVVQSRRNAGAPPSIPFEGLRQPDPGHHRLA</sequence>
<keyword evidence="3" id="KW-1185">Reference proteome</keyword>
<name>A0A917RNG5_9ACTN</name>
<organism evidence="2 3">
    <name type="scientific">Sphaerisporangium melleum</name>
    <dbReference type="NCBI Taxonomy" id="321316"/>
    <lineage>
        <taxon>Bacteria</taxon>
        <taxon>Bacillati</taxon>
        <taxon>Actinomycetota</taxon>
        <taxon>Actinomycetes</taxon>
        <taxon>Streptosporangiales</taxon>
        <taxon>Streptosporangiaceae</taxon>
        <taxon>Sphaerisporangium</taxon>
    </lineage>
</organism>
<dbReference type="AlphaFoldDB" id="A0A917RNG5"/>
<accession>A0A917RNG5</accession>
<reference evidence="2" key="1">
    <citation type="journal article" date="2014" name="Int. J. Syst. Evol. Microbiol.">
        <title>Complete genome sequence of Corynebacterium casei LMG S-19264T (=DSM 44701T), isolated from a smear-ripened cheese.</title>
        <authorList>
            <consortium name="US DOE Joint Genome Institute (JGI-PGF)"/>
            <person name="Walter F."/>
            <person name="Albersmeier A."/>
            <person name="Kalinowski J."/>
            <person name="Ruckert C."/>
        </authorList>
    </citation>
    <scope>NUCLEOTIDE SEQUENCE</scope>
    <source>
        <strain evidence="2">JCM 13064</strain>
    </source>
</reference>
<gene>
    <name evidence="2" type="ORF">GCM10007964_67630</name>
</gene>
<evidence type="ECO:0000256" key="1">
    <source>
        <dbReference type="SAM" id="MobiDB-lite"/>
    </source>
</evidence>
<proteinExistence type="predicted"/>
<protein>
    <submittedName>
        <fullName evidence="2">Uncharacterized protein</fullName>
    </submittedName>
</protein>